<feature type="region of interest" description="Disordered" evidence="1">
    <location>
        <begin position="1"/>
        <end position="25"/>
    </location>
</feature>
<feature type="transmembrane region" description="Helical" evidence="2">
    <location>
        <begin position="442"/>
        <end position="467"/>
    </location>
</feature>
<evidence type="ECO:0000256" key="2">
    <source>
        <dbReference type="SAM" id="Phobius"/>
    </source>
</evidence>
<feature type="transmembrane region" description="Helical" evidence="2">
    <location>
        <begin position="628"/>
        <end position="647"/>
    </location>
</feature>
<feature type="compositionally biased region" description="Basic residues" evidence="1">
    <location>
        <begin position="549"/>
        <end position="560"/>
    </location>
</feature>
<feature type="transmembrane region" description="Helical" evidence="2">
    <location>
        <begin position="132"/>
        <end position="151"/>
    </location>
</feature>
<comment type="caution">
    <text evidence="3">The sequence shown here is derived from an EMBL/GenBank/DDBJ whole genome shotgun (WGS) entry which is preliminary data.</text>
</comment>
<dbReference type="Proteomes" id="UP000664859">
    <property type="component" value="Unassembled WGS sequence"/>
</dbReference>
<gene>
    <name evidence="3" type="ORF">JKP88DRAFT_320440</name>
</gene>
<feature type="compositionally biased region" description="Low complexity" evidence="1">
    <location>
        <begin position="576"/>
        <end position="594"/>
    </location>
</feature>
<protein>
    <submittedName>
        <fullName evidence="3">Uncharacterized protein</fullName>
    </submittedName>
</protein>
<evidence type="ECO:0000313" key="4">
    <source>
        <dbReference type="Proteomes" id="UP000664859"/>
    </source>
</evidence>
<feature type="transmembrane region" description="Helical" evidence="2">
    <location>
        <begin position="107"/>
        <end position="126"/>
    </location>
</feature>
<evidence type="ECO:0000313" key="3">
    <source>
        <dbReference type="EMBL" id="KAG5181887.1"/>
    </source>
</evidence>
<dbReference type="PANTHER" id="PTHR35313:SF1">
    <property type="entry name" value="NO EXINE FORMATION 1"/>
    <property type="match status" value="1"/>
</dbReference>
<dbReference type="EMBL" id="JAFCMP010000287">
    <property type="protein sequence ID" value="KAG5181887.1"/>
    <property type="molecule type" value="Genomic_DNA"/>
</dbReference>
<sequence>MDTSHAAHTAFRKRQIDSQPPMLRRHSTTNCTGVPLYASGGRNHLQRPHEHLLTQPPQANCWQMLALALPASCVAVSQCDHASTLITSLGLMVTYCLDLLGHRYGTLTAWTLSMVVGGVTAALERAGEGGGVLVRVLVLIFVLQVTGWGVLQFRWLAVDELPLYRSLNSHVAAYLPVTCCALIAWGATDLFDGSYAAPACTMAVLCGALWLMSMVKGPETGSPSTLPLVICLLVAPIATFMGSQLSLSADAGYGNLWGGTVPQIAEGSRWAHAVLWLTLPWIALWTQSAAAVLVLRAVLEPGERFPLPRTQPLQQRSTAGGLYDSAAARIARAYAALAAAWLLSRPFRRPHGGGRRRAARASSTAALYEGGVASPSGGGAGRGRGGGGGGALAAAAVGGCGRTVGGLGAGAAAACGAATVLRRWPGAVVLRRRCWRCAGWRGGAAAAAVAAVAAAAAAACSALPVGLDVSLAAAVRLPLGLKFGGDVPLRGLSLMAIALGAGFALCSNGRSVVGPSEGYLAGERDSLGLSAGSGGARSGAPVDACGSAPRRRVRLPRVHRPLPPVQSTAVQRSTRRGSSAGGRRFRRPGSSAAAQRSSDLLRNGGGGGSGAAFDLNLSTGAQLSLRRAYAHFAAVAAATAAAAPAILAPAAAALGGGGLGLQPMLVAAAAGRLWRCGGWRC</sequence>
<keyword evidence="2" id="KW-0812">Transmembrane</keyword>
<keyword evidence="2" id="KW-1133">Transmembrane helix</keyword>
<feature type="transmembrane region" description="Helical" evidence="2">
    <location>
        <begin position="279"/>
        <end position="299"/>
    </location>
</feature>
<keyword evidence="4" id="KW-1185">Reference proteome</keyword>
<proteinExistence type="predicted"/>
<evidence type="ECO:0000256" key="1">
    <source>
        <dbReference type="SAM" id="MobiDB-lite"/>
    </source>
</evidence>
<keyword evidence="2" id="KW-0472">Membrane</keyword>
<feature type="transmembrane region" description="Helical" evidence="2">
    <location>
        <begin position="194"/>
        <end position="213"/>
    </location>
</feature>
<feature type="region of interest" description="Disordered" evidence="1">
    <location>
        <begin position="531"/>
        <end position="601"/>
    </location>
</feature>
<name>A0A836CDN1_9STRA</name>
<reference evidence="3" key="1">
    <citation type="submission" date="2021-02" db="EMBL/GenBank/DDBJ databases">
        <title>First Annotated Genome of the Yellow-green Alga Tribonema minus.</title>
        <authorList>
            <person name="Mahan K.M."/>
        </authorList>
    </citation>
    <scope>NUCLEOTIDE SEQUENCE</scope>
    <source>
        <strain evidence="3">UTEX B ZZ1240</strain>
    </source>
</reference>
<accession>A0A836CDN1</accession>
<feature type="transmembrane region" description="Helical" evidence="2">
    <location>
        <begin position="487"/>
        <end position="506"/>
    </location>
</feature>
<dbReference type="AlphaFoldDB" id="A0A836CDN1"/>
<feature type="transmembrane region" description="Helical" evidence="2">
    <location>
        <begin position="171"/>
        <end position="188"/>
    </location>
</feature>
<dbReference type="PANTHER" id="PTHR35313">
    <property type="entry name" value="NO EXINE FORMATION 1"/>
    <property type="match status" value="1"/>
</dbReference>
<feature type="transmembrane region" description="Helical" evidence="2">
    <location>
        <begin position="225"/>
        <end position="247"/>
    </location>
</feature>
<organism evidence="3 4">
    <name type="scientific">Tribonema minus</name>
    <dbReference type="NCBI Taxonomy" id="303371"/>
    <lineage>
        <taxon>Eukaryota</taxon>
        <taxon>Sar</taxon>
        <taxon>Stramenopiles</taxon>
        <taxon>Ochrophyta</taxon>
        <taxon>PX clade</taxon>
        <taxon>Xanthophyceae</taxon>
        <taxon>Tribonematales</taxon>
        <taxon>Tribonemataceae</taxon>
        <taxon>Tribonema</taxon>
    </lineage>
</organism>